<name>G0RYB6_CHATD</name>
<reference evidence="1 2" key="1">
    <citation type="journal article" date="2011" name="Cell">
        <title>Insight into structure and assembly of the nuclear pore complex by utilizing the genome of a eukaryotic thermophile.</title>
        <authorList>
            <person name="Amlacher S."/>
            <person name="Sarges P."/>
            <person name="Flemming D."/>
            <person name="van Noort V."/>
            <person name="Kunze R."/>
            <person name="Devos D.P."/>
            <person name="Arumugam M."/>
            <person name="Bork P."/>
            <person name="Hurt E."/>
        </authorList>
    </citation>
    <scope>NUCLEOTIDE SEQUENCE [LARGE SCALE GENOMIC DNA]</scope>
    <source>
        <strain evidence="2">DSM 1495 / CBS 144.50 / IMI 039719</strain>
    </source>
</reference>
<organism evidence="2">
    <name type="scientific">Chaetomium thermophilum (strain DSM 1495 / CBS 144.50 / IMI 039719)</name>
    <name type="common">Thermochaetoides thermophila</name>
    <dbReference type="NCBI Taxonomy" id="759272"/>
    <lineage>
        <taxon>Eukaryota</taxon>
        <taxon>Fungi</taxon>
        <taxon>Dikarya</taxon>
        <taxon>Ascomycota</taxon>
        <taxon>Pezizomycotina</taxon>
        <taxon>Sordariomycetes</taxon>
        <taxon>Sordariomycetidae</taxon>
        <taxon>Sordariales</taxon>
        <taxon>Chaetomiaceae</taxon>
        <taxon>Thermochaetoides</taxon>
    </lineage>
</organism>
<evidence type="ECO:0000313" key="1">
    <source>
        <dbReference type="EMBL" id="EGS23902.1"/>
    </source>
</evidence>
<dbReference type="RefSeq" id="XP_006691144.1">
    <property type="nucleotide sequence ID" value="XM_006691081.1"/>
</dbReference>
<gene>
    <name evidence="1" type="ORF">CTHT_0006110</name>
</gene>
<dbReference type="HOGENOM" id="CLU_2291368_0_0_1"/>
<protein>
    <submittedName>
        <fullName evidence="1">Uncharacterized protein</fullName>
    </submittedName>
</protein>
<sequence length="101" mass="11643">MPPKRLLHSWNAETHEDVLIALLDIMKPVKEDWAKVMENLREKGYTFSEGALVNPTVWDHDAHLTLLQAVMSENPPTADEWERILKRVEAKGYRYTPSAAM</sequence>
<keyword evidence="2" id="KW-1185">Reference proteome</keyword>
<accession>G0RYB6</accession>
<dbReference type="OrthoDB" id="4525115at2759"/>
<dbReference type="EMBL" id="GL988032">
    <property type="protein sequence ID" value="EGS23902.1"/>
    <property type="molecule type" value="Genomic_DNA"/>
</dbReference>
<evidence type="ECO:0000313" key="2">
    <source>
        <dbReference type="Proteomes" id="UP000008066"/>
    </source>
</evidence>
<dbReference type="GeneID" id="18254649"/>
<dbReference type="KEGG" id="cthr:CTHT_0006110"/>
<dbReference type="Proteomes" id="UP000008066">
    <property type="component" value="Unassembled WGS sequence"/>
</dbReference>
<dbReference type="AlphaFoldDB" id="G0RYB6"/>
<proteinExistence type="predicted"/>